<dbReference type="EMBL" id="CALYLO010000017">
    <property type="protein sequence ID" value="CAH8249507.1"/>
    <property type="molecule type" value="Genomic_DNA"/>
</dbReference>
<evidence type="ECO:0000313" key="2">
    <source>
        <dbReference type="EMBL" id="CAH8249507.1"/>
    </source>
</evidence>
<dbReference type="Pfam" id="PF09299">
    <property type="entry name" value="Mu-transpos_C"/>
    <property type="match status" value="1"/>
</dbReference>
<dbReference type="InterPro" id="IPR036397">
    <property type="entry name" value="RNaseH_sf"/>
</dbReference>
<dbReference type="Gene3D" id="3.30.420.10">
    <property type="entry name" value="Ribonuclease H-like superfamily/Ribonuclease H"/>
    <property type="match status" value="1"/>
</dbReference>
<dbReference type="Proteomes" id="UP001154322">
    <property type="component" value="Unassembled WGS sequence"/>
</dbReference>
<sequence length="727" mass="85043">MIIENNIIQFQLRDDDSFAYERVLWISPDSTRLVLIGINNSKNISIPVFRDYHELITLIENHHVKIISMDPDLRIMSPDESYLSKYEVSRNKKWEVIKDLVTQEPDIYISKLRGKLIKETVNQTGKPKKIIYEWLKKYWFYGKSINGLLCNYVDCGVPSESRNILRKTGPKAEDGNTYFVTNKDKDIFEKAIRKFHVSEGKSIKETYRHMVGEFYHEGYYRKHGVLVPIVEEKNCPTERQFRYWYNNQYNVKQKYSAKYGNRKGEMEARAFMGTPEEHLQGPGALFEVDSTPADIILMSVDHQTEIGRAHVYFVKDVMSRMIAGVHVCKNPSWEEQMVALENAATDKVDYCAKYGIEITEDEWPCHHLPKFIVGDRGEMKSRNSNNLVNLNVRVGNPPSYRGDLKPFVEQQHRHFNLRIRDLVKGAVRKEHRNRGDKNPANDAVCSIELFTKLVILYVLEFNKGGLSDYFVVTKEMYEEKVALTPISVWNWGMKRNLLHEMPRDLIRYNLLPKGEGLVTRAGIVFEKMSYVSERGLEEGWFENEQIDGKKHVEVRYDPRNCSSIFLMGRDGSLWTCYLHKRFQDYEGLHFEDVRTIIKYKNKQLKKEKKEHAQIKYELDAVAKETNKSETIITRVAQEGKSKAARHKNKRIVRKMEKRSLSSRNAWTTVRQEKTEKRSGMKQVEVVLFPTTVTKSLSNIEPTSTKINSLQAFLMTKNTERRLNRERK</sequence>
<evidence type="ECO:0000313" key="3">
    <source>
        <dbReference type="Proteomes" id="UP001154322"/>
    </source>
</evidence>
<comment type="caution">
    <text evidence="2">The sequence shown here is derived from an EMBL/GenBank/DDBJ whole genome shotgun (WGS) entry which is preliminary data.</text>
</comment>
<protein>
    <submittedName>
        <fullName evidence="2">Mu transposase C-terminal domain-containing protein</fullName>
    </submittedName>
</protein>
<reference evidence="2" key="1">
    <citation type="submission" date="2022-06" db="EMBL/GenBank/DDBJ databases">
        <authorList>
            <person name="Dietemann V."/>
            <person name="Ory F."/>
            <person name="Dainat B."/>
            <person name="Oberhansli S."/>
        </authorList>
    </citation>
    <scope>NUCLEOTIDE SEQUENCE</scope>
    <source>
        <strain evidence="2">Ena-SAMPLE-TAB-26-04-2022-14:26:32:270-5432</strain>
    </source>
</reference>
<evidence type="ECO:0000259" key="1">
    <source>
        <dbReference type="Pfam" id="PF09299"/>
    </source>
</evidence>
<dbReference type="PROSITE" id="PS00410">
    <property type="entry name" value="G_DYNAMIN_1"/>
    <property type="match status" value="1"/>
</dbReference>
<keyword evidence="3" id="KW-1185">Reference proteome</keyword>
<dbReference type="RefSeq" id="WP_213427981.1">
    <property type="nucleotide sequence ID" value="NZ_AP031286.1"/>
</dbReference>
<gene>
    <name evidence="2" type="ORF">WJ0W_006692</name>
</gene>
<name>A0ABM9GBK3_9BACL</name>
<dbReference type="InterPro" id="IPR015378">
    <property type="entry name" value="Transposase-like_Mu_C"/>
</dbReference>
<proteinExistence type="predicted"/>
<feature type="domain" description="Transposase-like Mu C-terminal" evidence="1">
    <location>
        <begin position="509"/>
        <end position="572"/>
    </location>
</feature>
<dbReference type="InterPro" id="IPR019762">
    <property type="entry name" value="Dynamin_GTPase_CS"/>
</dbReference>
<organism evidence="2 3">
    <name type="scientific">Paenibacillus melissococcoides</name>
    <dbReference type="NCBI Taxonomy" id="2912268"/>
    <lineage>
        <taxon>Bacteria</taxon>
        <taxon>Bacillati</taxon>
        <taxon>Bacillota</taxon>
        <taxon>Bacilli</taxon>
        <taxon>Bacillales</taxon>
        <taxon>Paenibacillaceae</taxon>
        <taxon>Paenibacillus</taxon>
    </lineage>
</organism>
<accession>A0ABM9GBK3</accession>